<dbReference type="Proteomes" id="UP000886749">
    <property type="component" value="Unassembled WGS sequence"/>
</dbReference>
<reference evidence="1" key="1">
    <citation type="submission" date="2020-10" db="EMBL/GenBank/DDBJ databases">
        <authorList>
            <person name="Gilroy R."/>
        </authorList>
    </citation>
    <scope>NUCLEOTIDE SEQUENCE</scope>
    <source>
        <strain evidence="1">CHK184-25365</strain>
    </source>
</reference>
<proteinExistence type="predicted"/>
<organism evidence="1 2">
    <name type="scientific">Candidatus Egerieicola pullicola</name>
    <dbReference type="NCBI Taxonomy" id="2840775"/>
    <lineage>
        <taxon>Bacteria</taxon>
        <taxon>Bacillati</taxon>
        <taxon>Bacillota</taxon>
        <taxon>Clostridia</taxon>
        <taxon>Eubacteriales</taxon>
        <taxon>Oscillospiraceae</taxon>
        <taxon>Oscillospiraceae incertae sedis</taxon>
        <taxon>Candidatus Egerieicola</taxon>
    </lineage>
</organism>
<dbReference type="EMBL" id="DVGY01000085">
    <property type="protein sequence ID" value="HIR40950.1"/>
    <property type="molecule type" value="Genomic_DNA"/>
</dbReference>
<comment type="caution">
    <text evidence="1">The sequence shown here is derived from an EMBL/GenBank/DDBJ whole genome shotgun (WGS) entry which is preliminary data.</text>
</comment>
<protein>
    <submittedName>
        <fullName evidence="1">Uncharacterized protein</fullName>
    </submittedName>
</protein>
<dbReference type="AlphaFoldDB" id="A0A9D1DDV4"/>
<accession>A0A9D1DDV4</accession>
<evidence type="ECO:0000313" key="1">
    <source>
        <dbReference type="EMBL" id="HIR40950.1"/>
    </source>
</evidence>
<name>A0A9D1DDV4_9FIRM</name>
<reference evidence="1" key="2">
    <citation type="journal article" date="2021" name="PeerJ">
        <title>Extensive microbial diversity within the chicken gut microbiome revealed by metagenomics and culture.</title>
        <authorList>
            <person name="Gilroy R."/>
            <person name="Ravi A."/>
            <person name="Getino M."/>
            <person name="Pursley I."/>
            <person name="Horton D.L."/>
            <person name="Alikhan N.F."/>
            <person name="Baker D."/>
            <person name="Gharbi K."/>
            <person name="Hall N."/>
            <person name="Watson M."/>
            <person name="Adriaenssens E.M."/>
            <person name="Foster-Nyarko E."/>
            <person name="Jarju S."/>
            <person name="Secka A."/>
            <person name="Antonio M."/>
            <person name="Oren A."/>
            <person name="Chaudhuri R.R."/>
            <person name="La Ragione R."/>
            <person name="Hildebrand F."/>
            <person name="Pallen M.J."/>
        </authorList>
    </citation>
    <scope>NUCLEOTIDE SEQUENCE</scope>
    <source>
        <strain evidence="1">CHK184-25365</strain>
    </source>
</reference>
<gene>
    <name evidence="1" type="ORF">IAB36_03880</name>
</gene>
<evidence type="ECO:0000313" key="2">
    <source>
        <dbReference type="Proteomes" id="UP000886749"/>
    </source>
</evidence>
<sequence>MHTMQDIAQALAKMKFRKKTFGGVDQADVWRKLESLQNLYQQVYDEQAAYYQALLDQKDQELDRLRGSKGGGDAHA</sequence>